<protein>
    <submittedName>
        <fullName evidence="2">UDP-2-acetamido-2,6-beta-L-arabino-hexul-4-ose reductase</fullName>
        <ecNumber evidence="2">1.1.1.367</ecNumber>
    </submittedName>
</protein>
<dbReference type="Gene3D" id="3.40.50.720">
    <property type="entry name" value="NAD(P)-binding Rossmann-like Domain"/>
    <property type="match status" value="1"/>
</dbReference>
<proteinExistence type="predicted"/>
<dbReference type="EC" id="1.1.1.367" evidence="2"/>
<gene>
    <name evidence="2" type="primary">wbjC_15</name>
    <name evidence="2" type="ORF">SDC9_89326</name>
</gene>
<accession>A0A644ZNX6</accession>
<dbReference type="AlphaFoldDB" id="A0A644ZNX6"/>
<comment type="caution">
    <text evidence="2">The sequence shown here is derived from an EMBL/GenBank/DDBJ whole genome shotgun (WGS) entry which is preliminary data.</text>
</comment>
<organism evidence="2">
    <name type="scientific">bioreactor metagenome</name>
    <dbReference type="NCBI Taxonomy" id="1076179"/>
    <lineage>
        <taxon>unclassified sequences</taxon>
        <taxon>metagenomes</taxon>
        <taxon>ecological metagenomes</taxon>
    </lineage>
</organism>
<feature type="domain" description="NAD-dependent epimerase/dehydratase" evidence="1">
    <location>
        <begin position="10"/>
        <end position="182"/>
    </location>
</feature>
<evidence type="ECO:0000259" key="1">
    <source>
        <dbReference type="Pfam" id="PF01370"/>
    </source>
</evidence>
<dbReference type="Pfam" id="PF01370">
    <property type="entry name" value="Epimerase"/>
    <property type="match status" value="1"/>
</dbReference>
<dbReference type="SUPFAM" id="SSF51735">
    <property type="entry name" value="NAD(P)-binding Rossmann-fold domains"/>
    <property type="match status" value="1"/>
</dbReference>
<reference evidence="2" key="1">
    <citation type="submission" date="2019-08" db="EMBL/GenBank/DDBJ databases">
        <authorList>
            <person name="Kucharzyk K."/>
            <person name="Murdoch R.W."/>
            <person name="Higgins S."/>
            <person name="Loffler F."/>
        </authorList>
    </citation>
    <scope>NUCLEOTIDE SEQUENCE</scope>
</reference>
<name>A0A644ZNX6_9ZZZZ</name>
<keyword evidence="2" id="KW-0560">Oxidoreductase</keyword>
<dbReference type="InterPro" id="IPR036291">
    <property type="entry name" value="NAD(P)-bd_dom_sf"/>
</dbReference>
<dbReference type="EMBL" id="VSSQ01009808">
    <property type="protein sequence ID" value="MPM42659.1"/>
    <property type="molecule type" value="Genomic_DNA"/>
</dbReference>
<sequence>MDRKKLHIGITGQSGFIGSHLAGHIRVSDRFELVPFEKRWFDADGELRHFAERCDVIVHLAGLSRHEDGDLLYRVNMSLTERLAQAAASAANAPGVCFGSTVQIDKMLPYHTSKRDGGALLAARLSGRSAAVNMLMPNVFGPYSRPFYNSVVSTFCYLAARGRTPETLSDVPLQLCYVGDLCCEILSIAGRAAGVPGASTVAIPHRYEERLPAVWEKLCSWSEFLPAASSAAGGKTAPRLDTRFDCDLWTTFQSYRPV</sequence>
<dbReference type="InterPro" id="IPR001509">
    <property type="entry name" value="Epimerase_deHydtase"/>
</dbReference>
<evidence type="ECO:0000313" key="2">
    <source>
        <dbReference type="EMBL" id="MPM42659.1"/>
    </source>
</evidence>
<dbReference type="GO" id="GO:0016491">
    <property type="term" value="F:oxidoreductase activity"/>
    <property type="evidence" value="ECO:0007669"/>
    <property type="project" value="UniProtKB-KW"/>
</dbReference>